<dbReference type="CDD" id="cd04481">
    <property type="entry name" value="RPA1_DBD_B_like"/>
    <property type="match status" value="1"/>
</dbReference>
<dbReference type="Gene3D" id="2.40.50.140">
    <property type="entry name" value="Nucleic acid-binding proteins"/>
    <property type="match status" value="1"/>
</dbReference>
<sequence>MDTIFNINSLSDVSPIKFAWSILVKLLHTWISSCHQFGSSLEMVLTDINVRKYNVIGEVLDFRCQNIVKFGRKEMTKVEFNLRDIKNQRIQCCITGKSAEIFSQKVKQSNSGDICLIRFARAFNYQGEWKVTNAFDSSLVLINPDIKEAKALKQK</sequence>
<protein>
    <recommendedName>
        <fullName evidence="1">Replication protein A 70 kDa DNA-binding subunit B/D first OB fold domain-containing protein</fullName>
    </recommendedName>
</protein>
<evidence type="ECO:0000259" key="1">
    <source>
        <dbReference type="Pfam" id="PF02721"/>
    </source>
</evidence>
<comment type="caution">
    <text evidence="2">The sequence shown here is derived from an EMBL/GenBank/DDBJ whole genome shotgun (WGS) entry which is preliminary data.</text>
</comment>
<dbReference type="InterPro" id="IPR003871">
    <property type="entry name" value="RFA1B/D_OB_1st"/>
</dbReference>
<dbReference type="InterPro" id="IPR012340">
    <property type="entry name" value="NA-bd_OB-fold"/>
</dbReference>
<reference evidence="2 3" key="1">
    <citation type="submission" date="2021-05" db="EMBL/GenBank/DDBJ databases">
        <title>Genome Assembly of Synthetic Allotetraploid Brassica napus Reveals Homoeologous Exchanges between Subgenomes.</title>
        <authorList>
            <person name="Davis J.T."/>
        </authorList>
    </citation>
    <scope>NUCLEOTIDE SEQUENCE [LARGE SCALE GENOMIC DNA]</scope>
    <source>
        <strain evidence="3">cv. Da-Ae</strain>
        <tissue evidence="2">Seedling</tissue>
    </source>
</reference>
<organism evidence="2 3">
    <name type="scientific">Brassica napus</name>
    <name type="common">Rape</name>
    <dbReference type="NCBI Taxonomy" id="3708"/>
    <lineage>
        <taxon>Eukaryota</taxon>
        <taxon>Viridiplantae</taxon>
        <taxon>Streptophyta</taxon>
        <taxon>Embryophyta</taxon>
        <taxon>Tracheophyta</taxon>
        <taxon>Spermatophyta</taxon>
        <taxon>Magnoliopsida</taxon>
        <taxon>eudicotyledons</taxon>
        <taxon>Gunneridae</taxon>
        <taxon>Pentapetalae</taxon>
        <taxon>rosids</taxon>
        <taxon>malvids</taxon>
        <taxon>Brassicales</taxon>
        <taxon>Brassicaceae</taxon>
        <taxon>Brassiceae</taxon>
        <taxon>Brassica</taxon>
    </lineage>
</organism>
<keyword evidence="3" id="KW-1185">Reference proteome</keyword>
<gene>
    <name evidence="2" type="ORF">HID58_070793</name>
</gene>
<dbReference type="SUPFAM" id="SSF50249">
    <property type="entry name" value="Nucleic acid-binding proteins"/>
    <property type="match status" value="1"/>
</dbReference>
<dbReference type="Proteomes" id="UP000824890">
    <property type="component" value="Unassembled WGS sequence"/>
</dbReference>
<dbReference type="EMBL" id="JAGKQM010000016">
    <property type="protein sequence ID" value="KAH0873431.1"/>
    <property type="molecule type" value="Genomic_DNA"/>
</dbReference>
<proteinExistence type="predicted"/>
<feature type="domain" description="Replication protein A 70 kDa DNA-binding subunit B/D first OB fold" evidence="1">
    <location>
        <begin position="8"/>
        <end position="48"/>
    </location>
</feature>
<evidence type="ECO:0000313" key="2">
    <source>
        <dbReference type="EMBL" id="KAH0873431.1"/>
    </source>
</evidence>
<accession>A0ABQ7YZR4</accession>
<name>A0ABQ7YZR4_BRANA</name>
<dbReference type="Pfam" id="PF02721">
    <property type="entry name" value="DUF223"/>
    <property type="match status" value="1"/>
</dbReference>
<evidence type="ECO:0000313" key="3">
    <source>
        <dbReference type="Proteomes" id="UP000824890"/>
    </source>
</evidence>